<dbReference type="AlphaFoldDB" id="A0AAU9K199"/>
<dbReference type="EMBL" id="CAJZBQ010000053">
    <property type="protein sequence ID" value="CAG9331512.1"/>
    <property type="molecule type" value="Genomic_DNA"/>
</dbReference>
<accession>A0AAU9K199</accession>
<keyword evidence="2" id="KW-1185">Reference proteome</keyword>
<comment type="caution">
    <text evidence="1">The sequence shown here is derived from an EMBL/GenBank/DDBJ whole genome shotgun (WGS) entry which is preliminary data.</text>
</comment>
<gene>
    <name evidence="1" type="ORF">BSTOLATCC_MIC53580</name>
</gene>
<sequence length="178" mass="20275">MAVYGGFSTRNQETKYNKLTESLIGDLQYFISSSYKGESIEPEWSTKCKNTLICMAKLEERKHYPPKFTSSCVELIETLEAPLKFRPNIRNYTELTKQETPKFTLSKTIERSLSPLSSPLKLENRQGSTELPPIHTKDIQLSGWLTRSKSRSKSPDIARSSSITSDSAKILKLSHIKR</sequence>
<proteinExistence type="predicted"/>
<evidence type="ECO:0000313" key="1">
    <source>
        <dbReference type="EMBL" id="CAG9331512.1"/>
    </source>
</evidence>
<evidence type="ECO:0000313" key="2">
    <source>
        <dbReference type="Proteomes" id="UP001162131"/>
    </source>
</evidence>
<protein>
    <submittedName>
        <fullName evidence="1">Uncharacterized protein</fullName>
    </submittedName>
</protein>
<organism evidence="1 2">
    <name type="scientific">Blepharisma stoltei</name>
    <dbReference type="NCBI Taxonomy" id="1481888"/>
    <lineage>
        <taxon>Eukaryota</taxon>
        <taxon>Sar</taxon>
        <taxon>Alveolata</taxon>
        <taxon>Ciliophora</taxon>
        <taxon>Postciliodesmatophora</taxon>
        <taxon>Heterotrichea</taxon>
        <taxon>Heterotrichida</taxon>
        <taxon>Blepharismidae</taxon>
        <taxon>Blepharisma</taxon>
    </lineage>
</organism>
<name>A0AAU9K199_9CILI</name>
<dbReference type="Proteomes" id="UP001162131">
    <property type="component" value="Unassembled WGS sequence"/>
</dbReference>
<reference evidence="1" key="1">
    <citation type="submission" date="2021-09" db="EMBL/GenBank/DDBJ databases">
        <authorList>
            <consortium name="AG Swart"/>
            <person name="Singh M."/>
            <person name="Singh A."/>
            <person name="Seah K."/>
            <person name="Emmerich C."/>
        </authorList>
    </citation>
    <scope>NUCLEOTIDE SEQUENCE</scope>
    <source>
        <strain evidence="1">ATCC30299</strain>
    </source>
</reference>